<gene>
    <name evidence="1" type="ORF">SAMN05216354_0405</name>
</gene>
<dbReference type="EMBL" id="FNUV01000001">
    <property type="protein sequence ID" value="SEF43236.1"/>
    <property type="molecule type" value="Genomic_DNA"/>
</dbReference>
<evidence type="ECO:0000313" key="1">
    <source>
        <dbReference type="EMBL" id="SEF43236.1"/>
    </source>
</evidence>
<dbReference type="RefSeq" id="WP_103915001.1">
    <property type="nucleotide sequence ID" value="NZ_FNUV01000001.1"/>
</dbReference>
<dbReference type="Proteomes" id="UP000236735">
    <property type="component" value="Unassembled WGS sequence"/>
</dbReference>
<name>A0A1H5RY07_XYLRU</name>
<dbReference type="AlphaFoldDB" id="A0A1H5RY07"/>
<sequence length="201" mass="23688">MDKIDFVELATFCVNRYKETHTGSGERYEGTLYAAIFDNNEVRCSTTPHILRNAEQCILIHHRSQIAISNWYSWYFVEYINTEGCVCGSNLDNGYSLDINAWGSFANQVMSLDYNGSHLYWCDAPWDLHLPQIWELYNRIKNVKSEKEINLIVDLFSKDEKILKLEKEIENFTFSNHLLMQERDQFRNLLKEIRDIVENKG</sequence>
<evidence type="ECO:0000313" key="2">
    <source>
        <dbReference type="Proteomes" id="UP000236735"/>
    </source>
</evidence>
<reference evidence="1 2" key="1">
    <citation type="submission" date="2016-10" db="EMBL/GenBank/DDBJ databases">
        <authorList>
            <person name="de Groot N.N."/>
        </authorList>
    </citation>
    <scope>NUCLEOTIDE SEQUENCE [LARGE SCALE GENOMIC DNA]</scope>
    <source>
        <strain evidence="1 2">AR32</strain>
    </source>
</reference>
<accession>A0A1H5RY07</accession>
<organism evidence="1 2">
    <name type="scientific">Xylanibacter ruminicola</name>
    <name type="common">Prevotella ruminicola</name>
    <dbReference type="NCBI Taxonomy" id="839"/>
    <lineage>
        <taxon>Bacteria</taxon>
        <taxon>Pseudomonadati</taxon>
        <taxon>Bacteroidota</taxon>
        <taxon>Bacteroidia</taxon>
        <taxon>Bacteroidales</taxon>
        <taxon>Prevotellaceae</taxon>
        <taxon>Xylanibacter</taxon>
    </lineage>
</organism>
<protein>
    <submittedName>
        <fullName evidence="1">Uncharacterized protein</fullName>
    </submittedName>
</protein>
<proteinExistence type="predicted"/>